<accession>G5HQI8</accession>
<name>G5HQI8_9FIRM</name>
<organism evidence="1 2">
    <name type="scientific">[Clostridium] citroniae WAL-17108</name>
    <dbReference type="NCBI Taxonomy" id="742733"/>
    <lineage>
        <taxon>Bacteria</taxon>
        <taxon>Bacillati</taxon>
        <taxon>Bacillota</taxon>
        <taxon>Clostridia</taxon>
        <taxon>Lachnospirales</taxon>
        <taxon>Lachnospiraceae</taxon>
        <taxon>Enterocloster</taxon>
    </lineage>
</organism>
<comment type="caution">
    <text evidence="1">The sequence shown here is derived from an EMBL/GenBank/DDBJ whole genome shotgun (WGS) entry which is preliminary data.</text>
</comment>
<evidence type="ECO:0000313" key="2">
    <source>
        <dbReference type="Proteomes" id="UP000003763"/>
    </source>
</evidence>
<sequence>MNRVMEVRKKLIYDLMNGTLEFKDNPPEECKYVEDEFLEGKVCEQAYTEIMNAYHRLCERLGMDGKEDEDIEIIIDKYEVITETLCMKMFDYGVLFSGLLDK</sequence>
<dbReference type="PATRIC" id="fig|742733.3.peg.4998"/>
<gene>
    <name evidence="1" type="ORF">HMPREF9469_04850</name>
</gene>
<dbReference type="EMBL" id="ADLJ01000044">
    <property type="protein sequence ID" value="EHE96314.1"/>
    <property type="molecule type" value="Genomic_DNA"/>
</dbReference>
<dbReference type="RefSeq" id="WP_007868227.1">
    <property type="nucleotide sequence ID" value="NZ_JH376428.1"/>
</dbReference>
<dbReference type="eggNOG" id="ENOG5030FWS">
    <property type="taxonomic scope" value="Bacteria"/>
</dbReference>
<evidence type="ECO:0000313" key="1">
    <source>
        <dbReference type="EMBL" id="EHE96314.1"/>
    </source>
</evidence>
<dbReference type="AlphaFoldDB" id="G5HQI8"/>
<dbReference type="Proteomes" id="UP000003763">
    <property type="component" value="Unassembled WGS sequence"/>
</dbReference>
<protein>
    <submittedName>
        <fullName evidence="1">Uncharacterized protein</fullName>
    </submittedName>
</protein>
<reference evidence="1 2" key="1">
    <citation type="submission" date="2011-08" db="EMBL/GenBank/DDBJ databases">
        <title>The Genome Sequence of Clostridium citroniae WAL-17108.</title>
        <authorList>
            <consortium name="The Broad Institute Genome Sequencing Platform"/>
            <person name="Earl A."/>
            <person name="Ward D."/>
            <person name="Feldgarden M."/>
            <person name="Gevers D."/>
            <person name="Finegold S.M."/>
            <person name="Summanen P.H."/>
            <person name="Molitoris D.R."/>
            <person name="Vaisanen M.L."/>
            <person name="Daigneault M."/>
            <person name="Allen-Vercoe E."/>
            <person name="Young S.K."/>
            <person name="Zeng Q."/>
            <person name="Gargeya S."/>
            <person name="Fitzgerald M."/>
            <person name="Haas B."/>
            <person name="Abouelleil A."/>
            <person name="Alvarado L."/>
            <person name="Arachchi H.M."/>
            <person name="Berlin A."/>
            <person name="Brown A."/>
            <person name="Chapman S.B."/>
            <person name="Chen Z."/>
            <person name="Dunbar C."/>
            <person name="Freedman E."/>
            <person name="Gearin G."/>
            <person name="Gellesch M."/>
            <person name="Goldberg J."/>
            <person name="Griggs A."/>
            <person name="Gujja S."/>
            <person name="Heiman D."/>
            <person name="Howarth C."/>
            <person name="Larson L."/>
            <person name="Lui A."/>
            <person name="MacDonald P.J.P."/>
            <person name="Montmayeur A."/>
            <person name="Murphy C."/>
            <person name="Neiman D."/>
            <person name="Pearson M."/>
            <person name="Priest M."/>
            <person name="Roberts A."/>
            <person name="Saif S."/>
            <person name="Shea T."/>
            <person name="Shenoy N."/>
            <person name="Sisk P."/>
            <person name="Stolte C."/>
            <person name="Sykes S."/>
            <person name="Wortman J."/>
            <person name="Nusbaum C."/>
            <person name="Birren B."/>
        </authorList>
    </citation>
    <scope>NUCLEOTIDE SEQUENCE [LARGE SCALE GENOMIC DNA]</scope>
    <source>
        <strain evidence="1 2">WAL-17108</strain>
    </source>
</reference>
<dbReference type="HOGENOM" id="CLU_153113_0_0_9"/>
<proteinExistence type="predicted"/>